<feature type="region of interest" description="Disordered" evidence="1">
    <location>
        <begin position="65"/>
        <end position="100"/>
    </location>
</feature>
<evidence type="ECO:0000313" key="2">
    <source>
        <dbReference type="EMBL" id="KAE8009667.1"/>
    </source>
</evidence>
<evidence type="ECO:0000256" key="1">
    <source>
        <dbReference type="SAM" id="MobiDB-lite"/>
    </source>
</evidence>
<dbReference type="Pfam" id="PF14966">
    <property type="entry name" value="DNA_repr_REX1B"/>
    <property type="match status" value="1"/>
</dbReference>
<dbReference type="OrthoDB" id="434723at2759"/>
<proteinExistence type="predicted"/>
<dbReference type="PANTHER" id="PTHR36898:SF1">
    <property type="entry name" value="OS04G0250700 PROTEIN"/>
    <property type="match status" value="1"/>
</dbReference>
<evidence type="ECO:0000313" key="3">
    <source>
        <dbReference type="Proteomes" id="UP000327013"/>
    </source>
</evidence>
<dbReference type="InterPro" id="IPR039491">
    <property type="entry name" value="REX1-B"/>
</dbReference>
<keyword evidence="3" id="KW-1185">Reference proteome</keyword>
<protein>
    <submittedName>
        <fullName evidence="2">Uncharacterized protein</fullName>
    </submittedName>
</protein>
<gene>
    <name evidence="2" type="ORF">FH972_006091</name>
</gene>
<sequence length="251" mass="28487">MANLVRRLKQWPTLHHQVQGCACTTPHHFLSSLFLPLTMTKAVFPHLSLALTAVPLAHRNVHNRTRGLRMPNAPIPSDFQQRGGGSGGSDSDELKNRNQLKREARRAVRWAMELASFSTPQIKRILIPQVRNWTLGIKQKGIMSQQQTNKQLQNLRVVRGGENDKIGKRGKRGNKPCRRFGEYMVSGGELPYQQLCSEIAVEFNDCSKQVLEMESLFLSPDYPDYSRVDLAQLLRAVQAQEKQKLHLTVTI</sequence>
<dbReference type="EMBL" id="CM017322">
    <property type="protein sequence ID" value="KAE8009667.1"/>
    <property type="molecule type" value="Genomic_DNA"/>
</dbReference>
<dbReference type="AlphaFoldDB" id="A0A5N6QR81"/>
<dbReference type="PANTHER" id="PTHR36898">
    <property type="entry name" value="OSJNBB0026I12.6 PROTEIN"/>
    <property type="match status" value="1"/>
</dbReference>
<accession>A0A5N6QR81</accession>
<reference evidence="2 3" key="1">
    <citation type="submission" date="2019-06" db="EMBL/GenBank/DDBJ databases">
        <title>A chromosomal-level reference genome of Carpinus fangiana (Coryloideae, Betulaceae).</title>
        <authorList>
            <person name="Yang X."/>
            <person name="Wang Z."/>
            <person name="Zhang L."/>
            <person name="Hao G."/>
            <person name="Liu J."/>
            <person name="Yang Y."/>
        </authorList>
    </citation>
    <scope>NUCLEOTIDE SEQUENCE [LARGE SCALE GENOMIC DNA]</scope>
    <source>
        <strain evidence="2">Cfa_2016G</strain>
        <tissue evidence="2">Leaf</tissue>
    </source>
</reference>
<name>A0A5N6QR81_9ROSI</name>
<dbReference type="Proteomes" id="UP000327013">
    <property type="component" value="Chromosome 2"/>
</dbReference>
<organism evidence="2 3">
    <name type="scientific">Carpinus fangiana</name>
    <dbReference type="NCBI Taxonomy" id="176857"/>
    <lineage>
        <taxon>Eukaryota</taxon>
        <taxon>Viridiplantae</taxon>
        <taxon>Streptophyta</taxon>
        <taxon>Embryophyta</taxon>
        <taxon>Tracheophyta</taxon>
        <taxon>Spermatophyta</taxon>
        <taxon>Magnoliopsida</taxon>
        <taxon>eudicotyledons</taxon>
        <taxon>Gunneridae</taxon>
        <taxon>Pentapetalae</taxon>
        <taxon>rosids</taxon>
        <taxon>fabids</taxon>
        <taxon>Fagales</taxon>
        <taxon>Betulaceae</taxon>
        <taxon>Carpinus</taxon>
    </lineage>
</organism>